<reference evidence="1 2" key="1">
    <citation type="submission" date="2016-09" db="EMBL/GenBank/DDBJ databases">
        <title>Extensive genetic diversity and differential bi-allelic expression allows diatom success in the polar Southern Ocean.</title>
        <authorList>
            <consortium name="DOE Joint Genome Institute"/>
            <person name="Mock T."/>
            <person name="Otillar R.P."/>
            <person name="Strauss J."/>
            <person name="Dupont C."/>
            <person name="Frickenhaus S."/>
            <person name="Maumus F."/>
            <person name="Mcmullan M."/>
            <person name="Sanges R."/>
            <person name="Schmutz J."/>
            <person name="Toseland A."/>
            <person name="Valas R."/>
            <person name="Veluchamy A."/>
            <person name="Ward B.J."/>
            <person name="Allen A."/>
            <person name="Barry K."/>
            <person name="Falciatore A."/>
            <person name="Ferrante M."/>
            <person name="Fortunato A.E."/>
            <person name="Gloeckner G."/>
            <person name="Gruber A."/>
            <person name="Hipkin R."/>
            <person name="Janech M."/>
            <person name="Kroth P."/>
            <person name="Leese F."/>
            <person name="Lindquist E."/>
            <person name="Lyon B.R."/>
            <person name="Martin J."/>
            <person name="Mayer C."/>
            <person name="Parker M."/>
            <person name="Quesneville H."/>
            <person name="Raymond J."/>
            <person name="Uhlig C."/>
            <person name="Valentin K.U."/>
            <person name="Worden A.Z."/>
            <person name="Armbrust E.V."/>
            <person name="Bowler C."/>
            <person name="Green B."/>
            <person name="Moulton V."/>
            <person name="Van Oosterhout C."/>
            <person name="Grigoriev I."/>
        </authorList>
    </citation>
    <scope>NUCLEOTIDE SEQUENCE [LARGE SCALE GENOMIC DNA]</scope>
    <source>
        <strain evidence="1 2">CCMP1102</strain>
    </source>
</reference>
<evidence type="ECO:0000313" key="1">
    <source>
        <dbReference type="EMBL" id="OEU06354.1"/>
    </source>
</evidence>
<keyword evidence="2" id="KW-1185">Reference proteome</keyword>
<protein>
    <submittedName>
        <fullName evidence="1">Uncharacterized protein</fullName>
    </submittedName>
</protein>
<accession>A0A1E7EKF2</accession>
<gene>
    <name evidence="1" type="ORF">FRACYDRAFT_254772</name>
</gene>
<dbReference type="InParanoid" id="A0A1E7EKF2"/>
<proteinExistence type="predicted"/>
<dbReference type="AlphaFoldDB" id="A0A1E7EKF2"/>
<evidence type="ECO:0000313" key="2">
    <source>
        <dbReference type="Proteomes" id="UP000095751"/>
    </source>
</evidence>
<organism evidence="1 2">
    <name type="scientific">Fragilariopsis cylindrus CCMP1102</name>
    <dbReference type="NCBI Taxonomy" id="635003"/>
    <lineage>
        <taxon>Eukaryota</taxon>
        <taxon>Sar</taxon>
        <taxon>Stramenopiles</taxon>
        <taxon>Ochrophyta</taxon>
        <taxon>Bacillariophyta</taxon>
        <taxon>Bacillariophyceae</taxon>
        <taxon>Bacillariophycidae</taxon>
        <taxon>Bacillariales</taxon>
        <taxon>Bacillariaceae</taxon>
        <taxon>Fragilariopsis</taxon>
    </lineage>
</organism>
<dbReference type="KEGG" id="fcy:FRACYDRAFT_254772"/>
<dbReference type="Proteomes" id="UP000095751">
    <property type="component" value="Unassembled WGS sequence"/>
</dbReference>
<dbReference type="EMBL" id="KV784411">
    <property type="protein sequence ID" value="OEU06354.1"/>
    <property type="molecule type" value="Genomic_DNA"/>
</dbReference>
<name>A0A1E7EKF2_9STRA</name>
<sequence length="178" mass="19840">MQSKVTTNTIEPCIKKNDGEQHSAETDETTAALVLESVPAALHICSCGLCYSIPVNQTATTAVRMNKRDDGAAELQHGAPRYHPVIHPISIGDEPRVMIPHKYLILATRTQTLHFGQDVIFPCPKVPFRNRLPKHQKKELDHGFNTQIPSIYEYGQNTPTILRTYWWGGGVVGWGAIK</sequence>